<name>A0A2N9HWT5_FAGSY</name>
<evidence type="ECO:0008006" key="3">
    <source>
        <dbReference type="Google" id="ProtNLM"/>
    </source>
</evidence>
<dbReference type="EMBL" id="OIVN01004346">
    <property type="protein sequence ID" value="SPD16832.1"/>
    <property type="molecule type" value="Genomic_DNA"/>
</dbReference>
<proteinExistence type="predicted"/>
<reference evidence="2" key="1">
    <citation type="submission" date="2018-02" db="EMBL/GenBank/DDBJ databases">
        <authorList>
            <person name="Cohen D.B."/>
            <person name="Kent A.D."/>
        </authorList>
    </citation>
    <scope>NUCLEOTIDE SEQUENCE</scope>
</reference>
<keyword evidence="1" id="KW-0732">Signal</keyword>
<evidence type="ECO:0000256" key="1">
    <source>
        <dbReference type="SAM" id="SignalP"/>
    </source>
</evidence>
<accession>A0A2N9HWT5</accession>
<protein>
    <recommendedName>
        <fullName evidence="3">Secreted protein</fullName>
    </recommendedName>
</protein>
<sequence length="82" mass="8613">MPSTAKPSATFFVVHHLCTSAWGFAQTYLCTSAWGGDGGLGEIPGGGAEVVANKEGGGGLGSGRHHFGDGFCWRKMWLIEKK</sequence>
<feature type="signal peptide" evidence="1">
    <location>
        <begin position="1"/>
        <end position="23"/>
    </location>
</feature>
<evidence type="ECO:0000313" key="2">
    <source>
        <dbReference type="EMBL" id="SPD16832.1"/>
    </source>
</evidence>
<dbReference type="AlphaFoldDB" id="A0A2N9HWT5"/>
<gene>
    <name evidence="2" type="ORF">FSB_LOCUS44714</name>
</gene>
<feature type="chain" id="PRO_5014809058" description="Secreted protein" evidence="1">
    <location>
        <begin position="24"/>
        <end position="82"/>
    </location>
</feature>
<organism evidence="2">
    <name type="scientific">Fagus sylvatica</name>
    <name type="common">Beechnut</name>
    <dbReference type="NCBI Taxonomy" id="28930"/>
    <lineage>
        <taxon>Eukaryota</taxon>
        <taxon>Viridiplantae</taxon>
        <taxon>Streptophyta</taxon>
        <taxon>Embryophyta</taxon>
        <taxon>Tracheophyta</taxon>
        <taxon>Spermatophyta</taxon>
        <taxon>Magnoliopsida</taxon>
        <taxon>eudicotyledons</taxon>
        <taxon>Gunneridae</taxon>
        <taxon>Pentapetalae</taxon>
        <taxon>rosids</taxon>
        <taxon>fabids</taxon>
        <taxon>Fagales</taxon>
        <taxon>Fagaceae</taxon>
        <taxon>Fagus</taxon>
    </lineage>
</organism>